<evidence type="ECO:0000313" key="1">
    <source>
        <dbReference type="EMBL" id="MBW6530451.1"/>
    </source>
</evidence>
<gene>
    <name evidence="1" type="ORF">KZ820_06860</name>
</gene>
<comment type="caution">
    <text evidence="1">The sequence shown here is derived from an EMBL/GenBank/DDBJ whole genome shotgun (WGS) entry which is preliminary data.</text>
</comment>
<dbReference type="RefSeq" id="WP_219747810.1">
    <property type="nucleotide sequence ID" value="NZ_JAHXZN010000001.1"/>
</dbReference>
<name>A0ABS7BLH3_9SPHN</name>
<evidence type="ECO:0008006" key="3">
    <source>
        <dbReference type="Google" id="ProtNLM"/>
    </source>
</evidence>
<protein>
    <recommendedName>
        <fullName evidence="3">Haem-binding uptake Tiki superfamily ChaN domain-containing protein</fullName>
    </recommendedName>
</protein>
<sequence>MATGQEREMKVVHAVVVTVWAFLVPASSMSQGYDATSVAVRQASAVVKGSRSCPLPAGWDTIVMRKPRYVIFGEIHGTQQAPAFVGNLACALASRGERVLVAVEHSSTENTAFQKAWRLPQARFASQLERAGWASRDDGVGSEAMLSLLVHLHQLARRGQAIDIVAFNGAKDDAQARRFSHLAGQGAHEAAQAENISMAAFAKPYDHVLVLVGNIHARKRVVDHGVEEFKPMAMQLGASATVVTLDMKTAGGTAWSCQQNPSVEQGKEPGKHLSADAIVCGRFPVVGSRDLDKAPFIQLGNLPEGGSDADYDGFFWLGQISSSPPAVSVGQR</sequence>
<dbReference type="EMBL" id="JAHXZN010000001">
    <property type="protein sequence ID" value="MBW6530451.1"/>
    <property type="molecule type" value="Genomic_DNA"/>
</dbReference>
<reference evidence="1 2" key="1">
    <citation type="submission" date="2021-07" db="EMBL/GenBank/DDBJ databases">
        <title>Sphingomonas sp.</title>
        <authorList>
            <person name="Feng G."/>
            <person name="Li J."/>
            <person name="Pan M."/>
        </authorList>
    </citation>
    <scope>NUCLEOTIDE SEQUENCE [LARGE SCALE GENOMIC DNA]</scope>
    <source>
        <strain evidence="1 2">RRHST34</strain>
    </source>
</reference>
<proteinExistence type="predicted"/>
<keyword evidence="2" id="KW-1185">Reference proteome</keyword>
<accession>A0ABS7BLH3</accession>
<organism evidence="1 2">
    <name type="scientific">Sphingomonas citri</name>
    <dbReference type="NCBI Taxonomy" id="2862499"/>
    <lineage>
        <taxon>Bacteria</taxon>
        <taxon>Pseudomonadati</taxon>
        <taxon>Pseudomonadota</taxon>
        <taxon>Alphaproteobacteria</taxon>
        <taxon>Sphingomonadales</taxon>
        <taxon>Sphingomonadaceae</taxon>
        <taxon>Sphingomonas</taxon>
    </lineage>
</organism>
<evidence type="ECO:0000313" key="2">
    <source>
        <dbReference type="Proteomes" id="UP000759103"/>
    </source>
</evidence>
<dbReference type="Proteomes" id="UP000759103">
    <property type="component" value="Unassembled WGS sequence"/>
</dbReference>